<dbReference type="Proteomes" id="UP000198224">
    <property type="component" value="Chromosome I"/>
</dbReference>
<dbReference type="Pfam" id="PF06114">
    <property type="entry name" value="Peptidase_M78"/>
    <property type="match status" value="1"/>
</dbReference>
<organism evidence="3 4">
    <name type="scientific">Micromonospora chokoriensis</name>
    <dbReference type="NCBI Taxonomy" id="356851"/>
    <lineage>
        <taxon>Bacteria</taxon>
        <taxon>Bacillati</taxon>
        <taxon>Actinomycetota</taxon>
        <taxon>Actinomycetes</taxon>
        <taxon>Micromonosporales</taxon>
        <taxon>Micromonosporaceae</taxon>
        <taxon>Micromonospora</taxon>
    </lineage>
</organism>
<dbReference type="InterPro" id="IPR001387">
    <property type="entry name" value="Cro/C1-type_HTH"/>
</dbReference>
<dbReference type="PANTHER" id="PTHR43236">
    <property type="entry name" value="ANTITOXIN HIGA1"/>
    <property type="match status" value="1"/>
</dbReference>
<feature type="domain" description="HTH cro/C1-type" evidence="2">
    <location>
        <begin position="14"/>
        <end position="68"/>
    </location>
</feature>
<dbReference type="PANTHER" id="PTHR43236:SF1">
    <property type="entry name" value="BLL7220 PROTEIN"/>
    <property type="match status" value="1"/>
</dbReference>
<dbReference type="Gene3D" id="1.10.10.2910">
    <property type="match status" value="1"/>
</dbReference>
<dbReference type="Pfam" id="PF01381">
    <property type="entry name" value="HTH_3"/>
    <property type="match status" value="1"/>
</dbReference>
<keyword evidence="4" id="KW-1185">Reference proteome</keyword>
<dbReference type="InterPro" id="IPR010982">
    <property type="entry name" value="Lambda_DNA-bd_dom_sf"/>
</dbReference>
<dbReference type="Gene3D" id="1.10.260.40">
    <property type="entry name" value="lambda repressor-like DNA-binding domains"/>
    <property type="match status" value="1"/>
</dbReference>
<dbReference type="CDD" id="cd00093">
    <property type="entry name" value="HTH_XRE"/>
    <property type="match status" value="1"/>
</dbReference>
<dbReference type="InterPro" id="IPR052345">
    <property type="entry name" value="Rad_response_metalloprotease"/>
</dbReference>
<comment type="similarity">
    <text evidence="1">Belongs to the short-chain fatty acyl-CoA assimilation regulator (ScfR) family.</text>
</comment>
<sequence>MTETGDWTTVGEQVRQTRLGAGLSQAELGAQLGLDRTMIAKIESGVRRVDALELIRLATALDVPIDHLLHRRPAVISHRAEVIAEDTDTDAARRSQRLEIALASWLRDVRQLLDIGTLTLVPPVRYQGAVTSDDDARTAARWLRNGRGIGTEPIDTLMEFCERSGQYVLISDLQGEGASMVDGDLAVSVVSVEGDPGRRRATAAHELGHMVLGDEYSSDLAVHVSRADRESLINAFAAELLLPVAAFDDVIGRPASREELIRLTARYRTSWSLAVRQAERAGWLDVSSARWCRTTPTRAEIMDAVGWAPQPDLDAIRVPPGYSHAVMESWRRYLVSDARAVELLHGQIGLDDLPTRDETDLAP</sequence>
<dbReference type="SUPFAM" id="SSF47413">
    <property type="entry name" value="lambda repressor-like DNA-binding domains"/>
    <property type="match status" value="1"/>
</dbReference>
<protein>
    <recommendedName>
        <fullName evidence="2">HTH cro/C1-type domain-containing protein</fullName>
    </recommendedName>
</protein>
<evidence type="ECO:0000313" key="4">
    <source>
        <dbReference type="Proteomes" id="UP000198224"/>
    </source>
</evidence>
<gene>
    <name evidence="3" type="ORF">GA0070612_0163</name>
</gene>
<dbReference type="eggNOG" id="COG2856">
    <property type="taxonomic scope" value="Bacteria"/>
</dbReference>
<evidence type="ECO:0000259" key="2">
    <source>
        <dbReference type="PROSITE" id="PS50943"/>
    </source>
</evidence>
<evidence type="ECO:0000256" key="1">
    <source>
        <dbReference type="ARBA" id="ARBA00007227"/>
    </source>
</evidence>
<accession>A0A1C4U7U6</accession>
<proteinExistence type="inferred from homology"/>
<dbReference type="RefSeq" id="WP_088986160.1">
    <property type="nucleotide sequence ID" value="NZ_LT607409.1"/>
</dbReference>
<dbReference type="InterPro" id="IPR010359">
    <property type="entry name" value="IrrE_HExxH"/>
</dbReference>
<reference evidence="4" key="1">
    <citation type="submission" date="2016-06" db="EMBL/GenBank/DDBJ databases">
        <authorList>
            <person name="Varghese N."/>
            <person name="Submissions Spin"/>
        </authorList>
    </citation>
    <scope>NUCLEOTIDE SEQUENCE [LARGE SCALE GENOMIC DNA]</scope>
    <source>
        <strain evidence="4">DSM 45160</strain>
    </source>
</reference>
<dbReference type="AlphaFoldDB" id="A0A1C4U7U6"/>
<name>A0A1C4U7U6_9ACTN</name>
<dbReference type="EMBL" id="LT607409">
    <property type="protein sequence ID" value="SCE67677.1"/>
    <property type="molecule type" value="Genomic_DNA"/>
</dbReference>
<dbReference type="PROSITE" id="PS50943">
    <property type="entry name" value="HTH_CROC1"/>
    <property type="match status" value="1"/>
</dbReference>
<dbReference type="GO" id="GO:0003677">
    <property type="term" value="F:DNA binding"/>
    <property type="evidence" value="ECO:0007669"/>
    <property type="project" value="InterPro"/>
</dbReference>
<dbReference type="SMART" id="SM00530">
    <property type="entry name" value="HTH_XRE"/>
    <property type="match status" value="1"/>
</dbReference>
<evidence type="ECO:0000313" key="3">
    <source>
        <dbReference type="EMBL" id="SCE67677.1"/>
    </source>
</evidence>